<evidence type="ECO:0000259" key="3">
    <source>
        <dbReference type="Pfam" id="PF13800"/>
    </source>
</evidence>
<feature type="domain" description="Sigma factor regulator N-terminal" evidence="3">
    <location>
        <begin position="60"/>
        <end position="152"/>
    </location>
</feature>
<protein>
    <submittedName>
        <fullName evidence="4">Sigma factor regulator N-terminal</fullName>
    </submittedName>
</protein>
<sequence>MNCNDVKANIKRYLNDECNSEEKYEISTHISNCPNCMKLLDELESQIFQNKDYSNSINTKKVLNKARKTLIFKVISTTIISILIFISMFFVVVPGVFKFIYYPKISDITRTLSDITQFTSPNTVVGFGNKHAGFGKYSFDIETYTKEIIGAKNKSSTTISRNFNMISGTYESPVTPFVQFIHPNIQLSDTLSQSLSPTKALNTLKKNSDTTVALVDISLNSVTNLENLLESLKDLDLKIVWMAVECGNEEFKVSNMSSGQNQYVQWGIPGSLFTTETLFSEELNYKNPEYEKRVLEELKWLDENKKYISANKSLMKYQNFDNRVLVNAKYILDNGIKIYGIRVTGPSSELIKINDKLDVRTEEVIDMDFYNWN</sequence>
<dbReference type="EMBL" id="FQXU01000003">
    <property type="protein sequence ID" value="SHH66521.1"/>
    <property type="molecule type" value="Genomic_DNA"/>
</dbReference>
<accession>A0A1M5UU76</accession>
<feature type="domain" description="Sigma factor regulator C-terminal" evidence="2">
    <location>
        <begin position="205"/>
        <end position="364"/>
    </location>
</feature>
<evidence type="ECO:0000313" key="5">
    <source>
        <dbReference type="Proteomes" id="UP000184241"/>
    </source>
</evidence>
<proteinExistence type="predicted"/>
<feature type="transmembrane region" description="Helical" evidence="1">
    <location>
        <begin position="70"/>
        <end position="97"/>
    </location>
</feature>
<dbReference type="InterPro" id="IPR025672">
    <property type="entry name" value="Sigma_reg_C_dom"/>
</dbReference>
<reference evidence="4 5" key="1">
    <citation type="submission" date="2016-11" db="EMBL/GenBank/DDBJ databases">
        <authorList>
            <person name="Jaros S."/>
            <person name="Januszkiewicz K."/>
            <person name="Wedrychowicz H."/>
        </authorList>
    </citation>
    <scope>NUCLEOTIDE SEQUENCE [LARGE SCALE GENOMIC DNA]</scope>
    <source>
        <strain evidence="4 5">DSM 6191</strain>
    </source>
</reference>
<evidence type="ECO:0000259" key="2">
    <source>
        <dbReference type="Pfam" id="PF13791"/>
    </source>
</evidence>
<dbReference type="AlphaFoldDB" id="A0A1M5UU76"/>
<keyword evidence="1" id="KW-0812">Transmembrane</keyword>
<dbReference type="InterPro" id="IPR029101">
    <property type="entry name" value="Sigma_reg_N"/>
</dbReference>
<dbReference type="Proteomes" id="UP000184241">
    <property type="component" value="Unassembled WGS sequence"/>
</dbReference>
<keyword evidence="1" id="KW-0472">Membrane</keyword>
<evidence type="ECO:0000256" key="1">
    <source>
        <dbReference type="SAM" id="Phobius"/>
    </source>
</evidence>
<dbReference type="Pfam" id="PF13800">
    <property type="entry name" value="Sigma_reg_N"/>
    <property type="match status" value="1"/>
</dbReference>
<name>A0A1M5UU76_9CLOT</name>
<evidence type="ECO:0000313" key="4">
    <source>
        <dbReference type="EMBL" id="SHH66521.1"/>
    </source>
</evidence>
<gene>
    <name evidence="4" type="ORF">SAMN02745941_00645</name>
</gene>
<dbReference type="RefSeq" id="WP_073016633.1">
    <property type="nucleotide sequence ID" value="NZ_FQXU01000003.1"/>
</dbReference>
<keyword evidence="1" id="KW-1133">Transmembrane helix</keyword>
<dbReference type="Pfam" id="PF13791">
    <property type="entry name" value="Sigma_reg_C"/>
    <property type="match status" value="1"/>
</dbReference>
<organism evidence="4 5">
    <name type="scientific">Clostridium intestinale DSM 6191</name>
    <dbReference type="NCBI Taxonomy" id="1121320"/>
    <lineage>
        <taxon>Bacteria</taxon>
        <taxon>Bacillati</taxon>
        <taxon>Bacillota</taxon>
        <taxon>Clostridia</taxon>
        <taxon>Eubacteriales</taxon>
        <taxon>Clostridiaceae</taxon>
        <taxon>Clostridium</taxon>
    </lineage>
</organism>